<sequence length="260" mass="28233">MVTAALMLLPFVWMLSLSVKGPGEMFRSGFALLPAHFHGLDNYRAALTAAPLPRFLLNGVLVCGSIAILQLLLCAPCAYALAKLQFKGRGALFALVLLGLIIPQQVLALPLFFIGYRLGLLDSYVGLIFPFVISPFGIFLLRQFFRGIPDDIVHAARLDGVSELGIVWRIMAPMAQPAIIAFLIFSVVSHWNDLFWPLIAVRSESLMPPALGIVTFRDAEAGTDYGPLMAGAVLVVAPLVLAFLLAQRRFIESLTLGGVK</sequence>
<dbReference type="Proteomes" id="UP000661077">
    <property type="component" value="Unassembled WGS sequence"/>
</dbReference>
<dbReference type="CDD" id="cd06261">
    <property type="entry name" value="TM_PBP2"/>
    <property type="match status" value="1"/>
</dbReference>
<dbReference type="SUPFAM" id="SSF161098">
    <property type="entry name" value="MetI-like"/>
    <property type="match status" value="1"/>
</dbReference>
<keyword evidence="5 7" id="KW-1133">Transmembrane helix</keyword>
<reference evidence="9 10" key="1">
    <citation type="journal article" date="2021" name="Int. J. Syst. Evol. Microbiol.">
        <title>Steroidobacter gossypii sp. nov., isolated from soil of cotton cropping field.</title>
        <authorList>
            <person name="Huang R."/>
            <person name="Yang S."/>
            <person name="Zhen C."/>
            <person name="Liu W."/>
        </authorList>
    </citation>
    <scope>NUCLEOTIDE SEQUENCE [LARGE SCALE GENOMIC DNA]</scope>
    <source>
        <strain evidence="9 10">S1-65</strain>
    </source>
</reference>
<keyword evidence="4 7" id="KW-0812">Transmembrane</keyword>
<keyword evidence="3" id="KW-1003">Cell membrane</keyword>
<comment type="caution">
    <text evidence="9">The sequence shown here is derived from an EMBL/GenBank/DDBJ whole genome shotgun (WGS) entry which is preliminary data.</text>
</comment>
<proteinExistence type="inferred from homology"/>
<evidence type="ECO:0000256" key="1">
    <source>
        <dbReference type="ARBA" id="ARBA00004651"/>
    </source>
</evidence>
<protein>
    <submittedName>
        <fullName evidence="9">Carbohydrate ABC transporter permease</fullName>
    </submittedName>
</protein>
<feature type="transmembrane region" description="Helical" evidence="7">
    <location>
        <begin position="93"/>
        <end position="118"/>
    </location>
</feature>
<dbReference type="InterPro" id="IPR035906">
    <property type="entry name" value="MetI-like_sf"/>
</dbReference>
<feature type="transmembrane region" description="Helical" evidence="7">
    <location>
        <begin position="166"/>
        <end position="188"/>
    </location>
</feature>
<dbReference type="PROSITE" id="PS50928">
    <property type="entry name" value="ABC_TM1"/>
    <property type="match status" value="1"/>
</dbReference>
<comment type="similarity">
    <text evidence="7">Belongs to the binding-protein-dependent transport system permease family.</text>
</comment>
<evidence type="ECO:0000256" key="7">
    <source>
        <dbReference type="RuleBase" id="RU363032"/>
    </source>
</evidence>
<dbReference type="PANTHER" id="PTHR43744">
    <property type="entry name" value="ABC TRANSPORTER PERMEASE PROTEIN MG189-RELATED-RELATED"/>
    <property type="match status" value="1"/>
</dbReference>
<feature type="transmembrane region" description="Helical" evidence="7">
    <location>
        <begin position="124"/>
        <end position="145"/>
    </location>
</feature>
<feature type="domain" description="ABC transmembrane type-1" evidence="8">
    <location>
        <begin position="56"/>
        <end position="246"/>
    </location>
</feature>
<evidence type="ECO:0000256" key="2">
    <source>
        <dbReference type="ARBA" id="ARBA00022448"/>
    </source>
</evidence>
<dbReference type="PANTHER" id="PTHR43744:SF12">
    <property type="entry name" value="ABC TRANSPORTER PERMEASE PROTEIN MG189-RELATED"/>
    <property type="match status" value="1"/>
</dbReference>
<dbReference type="EMBL" id="JAEVLS010000003">
    <property type="protein sequence ID" value="MBM0105952.1"/>
    <property type="molecule type" value="Genomic_DNA"/>
</dbReference>
<dbReference type="Gene3D" id="1.10.3720.10">
    <property type="entry name" value="MetI-like"/>
    <property type="match status" value="1"/>
</dbReference>
<evidence type="ECO:0000256" key="5">
    <source>
        <dbReference type="ARBA" id="ARBA00022989"/>
    </source>
</evidence>
<keyword evidence="10" id="KW-1185">Reference proteome</keyword>
<comment type="subcellular location">
    <subcellularLocation>
        <location evidence="1 7">Cell membrane</location>
        <topology evidence="1 7">Multi-pass membrane protein</topology>
    </subcellularLocation>
</comment>
<dbReference type="Pfam" id="PF00528">
    <property type="entry name" value="BPD_transp_1"/>
    <property type="match status" value="1"/>
</dbReference>
<evidence type="ECO:0000256" key="6">
    <source>
        <dbReference type="ARBA" id="ARBA00023136"/>
    </source>
</evidence>
<evidence type="ECO:0000313" key="9">
    <source>
        <dbReference type="EMBL" id="MBM0105952.1"/>
    </source>
</evidence>
<keyword evidence="2 7" id="KW-0813">Transport</keyword>
<evidence type="ECO:0000259" key="8">
    <source>
        <dbReference type="PROSITE" id="PS50928"/>
    </source>
</evidence>
<keyword evidence="6 7" id="KW-0472">Membrane</keyword>
<feature type="transmembrane region" description="Helical" evidence="7">
    <location>
        <begin position="225"/>
        <end position="246"/>
    </location>
</feature>
<feature type="transmembrane region" description="Helical" evidence="7">
    <location>
        <begin position="55"/>
        <end position="81"/>
    </location>
</feature>
<gene>
    <name evidence="9" type="ORF">JM946_14565</name>
</gene>
<evidence type="ECO:0000256" key="4">
    <source>
        <dbReference type="ARBA" id="ARBA00022692"/>
    </source>
</evidence>
<organism evidence="9 10">
    <name type="scientific">Steroidobacter gossypii</name>
    <dbReference type="NCBI Taxonomy" id="2805490"/>
    <lineage>
        <taxon>Bacteria</taxon>
        <taxon>Pseudomonadati</taxon>
        <taxon>Pseudomonadota</taxon>
        <taxon>Gammaproteobacteria</taxon>
        <taxon>Steroidobacterales</taxon>
        <taxon>Steroidobacteraceae</taxon>
        <taxon>Steroidobacter</taxon>
    </lineage>
</organism>
<accession>A0ABS1WY90</accession>
<dbReference type="InterPro" id="IPR000515">
    <property type="entry name" value="MetI-like"/>
</dbReference>
<evidence type="ECO:0000313" key="10">
    <source>
        <dbReference type="Proteomes" id="UP000661077"/>
    </source>
</evidence>
<name>A0ABS1WY90_9GAMM</name>
<evidence type="ECO:0000256" key="3">
    <source>
        <dbReference type="ARBA" id="ARBA00022475"/>
    </source>
</evidence>